<sequence>MSTYWIAGLITPFMTLIALSAQAATLDVTIDNNQATGGTYIEVYDSNERYEAEQGAIARMILDADDKPLHFVLADLAAGEYVVRMFQDLNGNGQLDANWLGIPNEPYGFSNNVGSYGPASFDDAKVTLIEDQTTEISISLQ</sequence>
<gene>
    <name evidence="2" type="ORF">K0504_14025</name>
</gene>
<protein>
    <submittedName>
        <fullName evidence="2">DUF2141 domain-containing protein</fullName>
    </submittedName>
</protein>
<dbReference type="InterPro" id="IPR018673">
    <property type="entry name" value="DUF2141"/>
</dbReference>
<feature type="chain" id="PRO_5046506418" evidence="1">
    <location>
        <begin position="24"/>
        <end position="141"/>
    </location>
</feature>
<comment type="caution">
    <text evidence="2">The sequence shown here is derived from an EMBL/GenBank/DDBJ whole genome shotgun (WGS) entry which is preliminary data.</text>
</comment>
<accession>A0ABS7EIS8</accession>
<dbReference type="Pfam" id="PF09912">
    <property type="entry name" value="DUF2141"/>
    <property type="match status" value="1"/>
</dbReference>
<dbReference type="EMBL" id="JAHZSS010000019">
    <property type="protein sequence ID" value="MBW8192149.1"/>
    <property type="molecule type" value="Genomic_DNA"/>
</dbReference>
<keyword evidence="1" id="KW-0732">Signal</keyword>
<dbReference type="Proteomes" id="UP001166251">
    <property type="component" value="Unassembled WGS sequence"/>
</dbReference>
<evidence type="ECO:0000313" key="3">
    <source>
        <dbReference type="Proteomes" id="UP001166251"/>
    </source>
</evidence>
<organism evidence="2 3">
    <name type="scientific">Neiella holothuriorum</name>
    <dbReference type="NCBI Taxonomy" id="2870530"/>
    <lineage>
        <taxon>Bacteria</taxon>
        <taxon>Pseudomonadati</taxon>
        <taxon>Pseudomonadota</taxon>
        <taxon>Gammaproteobacteria</taxon>
        <taxon>Alteromonadales</taxon>
        <taxon>Echinimonadaceae</taxon>
        <taxon>Neiella</taxon>
    </lineage>
</organism>
<evidence type="ECO:0000313" key="2">
    <source>
        <dbReference type="EMBL" id="MBW8192149.1"/>
    </source>
</evidence>
<proteinExistence type="predicted"/>
<evidence type="ECO:0000256" key="1">
    <source>
        <dbReference type="SAM" id="SignalP"/>
    </source>
</evidence>
<dbReference type="RefSeq" id="WP_220104776.1">
    <property type="nucleotide sequence ID" value="NZ_JAHZSS010000019.1"/>
</dbReference>
<reference evidence="2" key="1">
    <citation type="submission" date="2021-07" db="EMBL/GenBank/DDBJ databases">
        <title>Neiella marina sp. nov., isolated from the intestinal content of sea cucumber Apostichopus japonicus.</title>
        <authorList>
            <person name="Bai X."/>
        </authorList>
    </citation>
    <scope>NUCLEOTIDE SEQUENCE</scope>
    <source>
        <strain evidence="2">126</strain>
    </source>
</reference>
<keyword evidence="3" id="KW-1185">Reference proteome</keyword>
<feature type="signal peptide" evidence="1">
    <location>
        <begin position="1"/>
        <end position="23"/>
    </location>
</feature>
<name>A0ABS7EIS8_9GAMM</name>